<dbReference type="Gene3D" id="2.40.370.10">
    <property type="entry name" value="AttH-like domain"/>
    <property type="match status" value="1"/>
</dbReference>
<dbReference type="EMBL" id="JAGQHR010000216">
    <property type="protein sequence ID" value="MCA9727696.1"/>
    <property type="molecule type" value="Genomic_DNA"/>
</dbReference>
<feature type="domain" description="AttH" evidence="2">
    <location>
        <begin position="54"/>
        <end position="126"/>
    </location>
</feature>
<dbReference type="PANTHER" id="PTHR38591:SF1">
    <property type="entry name" value="BLL1000 PROTEIN"/>
    <property type="match status" value="1"/>
</dbReference>
<accession>A0A956LYC4</accession>
<evidence type="ECO:0000256" key="1">
    <source>
        <dbReference type="SAM" id="SignalP"/>
    </source>
</evidence>
<dbReference type="InterPro" id="IPR010791">
    <property type="entry name" value="AttH_dom"/>
</dbReference>
<dbReference type="InterPro" id="IPR023374">
    <property type="entry name" value="AttH-like_dom_sf"/>
</dbReference>
<evidence type="ECO:0000313" key="4">
    <source>
        <dbReference type="Proteomes" id="UP000697710"/>
    </source>
</evidence>
<feature type="non-terminal residue" evidence="3">
    <location>
        <position position="176"/>
    </location>
</feature>
<proteinExistence type="predicted"/>
<sequence>MSFRVASAAVMLSLVTVVVCARGQNASSDWQPARPAYAWSFPRDHAAHPGYRNEWWYFVGHLEDDAGRRYGYQLTLFRIGIAPAPPGWNSSWDASDIAMGHLAITEIDADPGRHTFAEAVHRATRALGGFGTGVGAGVGDGDTLAWCQAPAGSRGRWTVRLAPPTGDSLGTAFDLD</sequence>
<feature type="signal peptide" evidence="1">
    <location>
        <begin position="1"/>
        <end position="21"/>
    </location>
</feature>
<name>A0A956LYC4_UNCEI</name>
<organism evidence="3 4">
    <name type="scientific">Eiseniibacteriota bacterium</name>
    <dbReference type="NCBI Taxonomy" id="2212470"/>
    <lineage>
        <taxon>Bacteria</taxon>
        <taxon>Candidatus Eiseniibacteriota</taxon>
    </lineage>
</organism>
<reference evidence="3" key="2">
    <citation type="journal article" date="2021" name="Microbiome">
        <title>Successional dynamics and alternative stable states in a saline activated sludge microbial community over 9 years.</title>
        <authorList>
            <person name="Wang Y."/>
            <person name="Ye J."/>
            <person name="Ju F."/>
            <person name="Liu L."/>
            <person name="Boyd J.A."/>
            <person name="Deng Y."/>
            <person name="Parks D.H."/>
            <person name="Jiang X."/>
            <person name="Yin X."/>
            <person name="Woodcroft B.J."/>
            <person name="Tyson G.W."/>
            <person name="Hugenholtz P."/>
            <person name="Polz M.F."/>
            <person name="Zhang T."/>
        </authorList>
    </citation>
    <scope>NUCLEOTIDE SEQUENCE</scope>
    <source>
        <strain evidence="3">HKST-UBA01</strain>
    </source>
</reference>
<dbReference type="Proteomes" id="UP000697710">
    <property type="component" value="Unassembled WGS sequence"/>
</dbReference>
<dbReference type="SUPFAM" id="SSF159245">
    <property type="entry name" value="AttH-like"/>
    <property type="match status" value="1"/>
</dbReference>
<dbReference type="AlphaFoldDB" id="A0A956LYC4"/>
<feature type="chain" id="PRO_5037098056" description="AttH domain-containing protein" evidence="1">
    <location>
        <begin position="22"/>
        <end position="176"/>
    </location>
</feature>
<gene>
    <name evidence="3" type="ORF">KC729_08430</name>
</gene>
<dbReference type="PANTHER" id="PTHR38591">
    <property type="entry name" value="HYDROLASE"/>
    <property type="match status" value="1"/>
</dbReference>
<keyword evidence="1" id="KW-0732">Signal</keyword>
<dbReference type="Pfam" id="PF07143">
    <property type="entry name" value="CrtC"/>
    <property type="match status" value="1"/>
</dbReference>
<evidence type="ECO:0000313" key="3">
    <source>
        <dbReference type="EMBL" id="MCA9727696.1"/>
    </source>
</evidence>
<reference evidence="3" key="1">
    <citation type="submission" date="2020-04" db="EMBL/GenBank/DDBJ databases">
        <authorList>
            <person name="Zhang T."/>
        </authorList>
    </citation>
    <scope>NUCLEOTIDE SEQUENCE</scope>
    <source>
        <strain evidence="3">HKST-UBA01</strain>
    </source>
</reference>
<evidence type="ECO:0000259" key="2">
    <source>
        <dbReference type="Pfam" id="PF07143"/>
    </source>
</evidence>
<comment type="caution">
    <text evidence="3">The sequence shown here is derived from an EMBL/GenBank/DDBJ whole genome shotgun (WGS) entry which is preliminary data.</text>
</comment>
<protein>
    <recommendedName>
        <fullName evidence="2">AttH domain-containing protein</fullName>
    </recommendedName>
</protein>